<protein>
    <submittedName>
        <fullName evidence="4">Probable galactinol--sucrose galactosyltransferase 2</fullName>
    </submittedName>
</protein>
<evidence type="ECO:0000313" key="4">
    <source>
        <dbReference type="RefSeq" id="XP_021807687.1"/>
    </source>
</evidence>
<sequence length="199" mass="22081">MRRYQEALEESLIRNFHRNNLICGMSLSNDYIYSSKHGAATRVSEDFMPMEPTFQTLHVAAVAFNSLLMGEIAVPDWDMFFSAHYTAKFHAAARALGGCPVYVSDKPGSHNFNVLKKLVLPDGSILRARYAGCPARDCLFSDPVLDGKSLLKIWNLNKFSGVIGVFNCQRAGSGHQPPVLHMSLSQNRHHCLFPALSAP</sequence>
<comment type="similarity">
    <text evidence="1">Belongs to the glycosyl hydrolases 36 family.</text>
</comment>
<dbReference type="InterPro" id="IPR008811">
    <property type="entry name" value="Glycosyl_hydrolases_36"/>
</dbReference>
<evidence type="ECO:0000256" key="2">
    <source>
        <dbReference type="ARBA" id="ARBA00023277"/>
    </source>
</evidence>
<dbReference type="InterPro" id="IPR017853">
    <property type="entry name" value="GH"/>
</dbReference>
<dbReference type="PANTHER" id="PTHR31268">
    <property type="match status" value="1"/>
</dbReference>
<dbReference type="PANTHER" id="PTHR31268:SF10">
    <property type="entry name" value="GALACTINOL--SUCROSE GALACTOSYLTRANSFERASE"/>
    <property type="match status" value="1"/>
</dbReference>
<dbReference type="GO" id="GO:0016757">
    <property type="term" value="F:glycosyltransferase activity"/>
    <property type="evidence" value="ECO:0007669"/>
    <property type="project" value="UniProtKB-KW"/>
</dbReference>
<dbReference type="KEGG" id="pavi:110751519"/>
<dbReference type="Pfam" id="PF05691">
    <property type="entry name" value="Raffinose_syn"/>
    <property type="match status" value="1"/>
</dbReference>
<keyword evidence="3" id="KW-1185">Reference proteome</keyword>
<accession>A0A6P5RYV7</accession>
<gene>
    <name evidence="4" type="primary">LOC110751519</name>
</gene>
<reference evidence="4" key="1">
    <citation type="submission" date="2025-08" db="UniProtKB">
        <authorList>
            <consortium name="RefSeq"/>
        </authorList>
    </citation>
    <scope>IDENTIFICATION</scope>
</reference>
<dbReference type="GeneID" id="110751519"/>
<dbReference type="Proteomes" id="UP000515124">
    <property type="component" value="Unplaced"/>
</dbReference>
<keyword evidence="2" id="KW-0119">Carbohydrate metabolism</keyword>
<dbReference type="AlphaFoldDB" id="A0A6P5RYV7"/>
<keyword evidence="4" id="KW-0328">Glycosyltransferase</keyword>
<organism evidence="3 4">
    <name type="scientific">Prunus avium</name>
    <name type="common">Cherry</name>
    <name type="synonym">Cerasus avium</name>
    <dbReference type="NCBI Taxonomy" id="42229"/>
    <lineage>
        <taxon>Eukaryota</taxon>
        <taxon>Viridiplantae</taxon>
        <taxon>Streptophyta</taxon>
        <taxon>Embryophyta</taxon>
        <taxon>Tracheophyta</taxon>
        <taxon>Spermatophyta</taxon>
        <taxon>Magnoliopsida</taxon>
        <taxon>eudicotyledons</taxon>
        <taxon>Gunneridae</taxon>
        <taxon>Pentapetalae</taxon>
        <taxon>rosids</taxon>
        <taxon>fabids</taxon>
        <taxon>Rosales</taxon>
        <taxon>Rosaceae</taxon>
        <taxon>Amygdaloideae</taxon>
        <taxon>Amygdaleae</taxon>
        <taxon>Prunus</taxon>
    </lineage>
</organism>
<keyword evidence="4" id="KW-0808">Transferase</keyword>
<dbReference type="RefSeq" id="XP_021807687.1">
    <property type="nucleotide sequence ID" value="XM_021951995.1"/>
</dbReference>
<evidence type="ECO:0000313" key="3">
    <source>
        <dbReference type="Proteomes" id="UP000515124"/>
    </source>
</evidence>
<evidence type="ECO:0000256" key="1">
    <source>
        <dbReference type="ARBA" id="ARBA00007240"/>
    </source>
</evidence>
<dbReference type="SUPFAM" id="SSF51445">
    <property type="entry name" value="(Trans)glycosidases"/>
    <property type="match status" value="1"/>
</dbReference>
<proteinExistence type="inferred from homology"/>
<name>A0A6P5RYV7_PRUAV</name>